<feature type="domain" description="AMP-binding enzyme C-terminal" evidence="2">
    <location>
        <begin position="390"/>
        <end position="464"/>
    </location>
</feature>
<keyword evidence="3" id="KW-0436">Ligase</keyword>
<dbReference type="GO" id="GO:0016878">
    <property type="term" value="F:acid-thiol ligase activity"/>
    <property type="evidence" value="ECO:0007669"/>
    <property type="project" value="UniProtKB-ARBA"/>
</dbReference>
<dbReference type="PROSITE" id="PS00455">
    <property type="entry name" value="AMP_BINDING"/>
    <property type="match status" value="1"/>
</dbReference>
<dbReference type="STRING" id="218821.SAMN05421837_10734"/>
<dbReference type="PANTHER" id="PTHR43767">
    <property type="entry name" value="LONG-CHAIN-FATTY-ACID--COA LIGASE"/>
    <property type="match status" value="1"/>
</dbReference>
<evidence type="ECO:0000259" key="2">
    <source>
        <dbReference type="Pfam" id="PF13193"/>
    </source>
</evidence>
<organism evidence="3 4">
    <name type="scientific">Amycolatopsis pretoriensis</name>
    <dbReference type="NCBI Taxonomy" id="218821"/>
    <lineage>
        <taxon>Bacteria</taxon>
        <taxon>Bacillati</taxon>
        <taxon>Actinomycetota</taxon>
        <taxon>Actinomycetes</taxon>
        <taxon>Pseudonocardiales</taxon>
        <taxon>Pseudonocardiaceae</taxon>
        <taxon>Amycolatopsis</taxon>
    </lineage>
</organism>
<dbReference type="OrthoDB" id="9803968at2"/>
<evidence type="ECO:0000313" key="4">
    <source>
        <dbReference type="Proteomes" id="UP000198878"/>
    </source>
</evidence>
<proteinExistence type="predicted"/>
<dbReference type="Gene3D" id="3.40.50.12780">
    <property type="entry name" value="N-terminal domain of ligase-like"/>
    <property type="match status" value="1"/>
</dbReference>
<dbReference type="CDD" id="cd04433">
    <property type="entry name" value="AFD_class_I"/>
    <property type="match status" value="1"/>
</dbReference>
<dbReference type="RefSeq" id="WP_086678249.1">
    <property type="nucleotide sequence ID" value="NZ_FNUJ01000007.1"/>
</dbReference>
<dbReference type="AlphaFoldDB" id="A0A1H5R845"/>
<accession>A0A1H5R845</accession>
<dbReference type="InterPro" id="IPR042099">
    <property type="entry name" value="ANL_N_sf"/>
</dbReference>
<gene>
    <name evidence="3" type="ORF">SAMN05421837_10734</name>
</gene>
<evidence type="ECO:0000259" key="1">
    <source>
        <dbReference type="Pfam" id="PF00501"/>
    </source>
</evidence>
<dbReference type="PANTHER" id="PTHR43767:SF1">
    <property type="entry name" value="NONRIBOSOMAL PEPTIDE SYNTHASE PES1 (EUROFUNG)-RELATED"/>
    <property type="match status" value="1"/>
</dbReference>
<dbReference type="SUPFAM" id="SSF56801">
    <property type="entry name" value="Acetyl-CoA synthetase-like"/>
    <property type="match status" value="1"/>
</dbReference>
<dbReference type="InterPro" id="IPR025110">
    <property type="entry name" value="AMP-bd_C"/>
</dbReference>
<feature type="domain" description="AMP-dependent synthetase/ligase" evidence="1">
    <location>
        <begin position="13"/>
        <end position="339"/>
    </location>
</feature>
<dbReference type="Proteomes" id="UP000198878">
    <property type="component" value="Unassembled WGS sequence"/>
</dbReference>
<protein>
    <submittedName>
        <fullName evidence="3">Acyl-CoA synthetase (AMP-forming)/AMP-acid ligase II</fullName>
    </submittedName>
</protein>
<keyword evidence="4" id="KW-1185">Reference proteome</keyword>
<sequence>MVHPQALLDELGRAPDVPAFEHGSRVTSRGELRELAGRFTAGLRAAGLGPGDGVGIATAVTPEGFAAIVAAHVLGCRVVGIRPGLPVPQLRHIVGDVDALVVDAASESPELLGTVAGVPILRVGPELLAAYEEPVPQGRPEDVATVVFTSGSTGVPKGVAYSYRALTEGRVWQPPVPGSAHERLGAGFARYLLFGTLSSAVMLEQLGVCLLAGGTAVVPEELPDFPWVLPRLRISAALMTVPRLHQVLEVLREEDVDLSSLRVLIVAGSPVPPHQLAEAAERIGPAMHHAYGQTETGMLTICPAGEGLGSVGRACDTVEIESRDGEIWVRTPSAFEGYWRDPATTAEVLRDGWVRTQDLGFLDEAGYLHLSGRARDVVIVNAIIHYTGPIERAIAAHPDVDQAYVVAVPDPVTGEAAHAFVLPVPGREPDLGAVRKAVAAELGEAAVPARFSFVGAVPVAPSGKPDKAALRRSIVD</sequence>
<dbReference type="Pfam" id="PF00501">
    <property type="entry name" value="AMP-binding"/>
    <property type="match status" value="1"/>
</dbReference>
<dbReference type="InterPro" id="IPR050237">
    <property type="entry name" value="ATP-dep_AMP-bd_enzyme"/>
</dbReference>
<reference evidence="4" key="1">
    <citation type="submission" date="2016-10" db="EMBL/GenBank/DDBJ databases">
        <authorList>
            <person name="Varghese N."/>
            <person name="Submissions S."/>
        </authorList>
    </citation>
    <scope>NUCLEOTIDE SEQUENCE [LARGE SCALE GENOMIC DNA]</scope>
    <source>
        <strain evidence="4">DSM 44654</strain>
    </source>
</reference>
<dbReference type="InterPro" id="IPR020845">
    <property type="entry name" value="AMP-binding_CS"/>
</dbReference>
<dbReference type="Gene3D" id="3.30.300.30">
    <property type="match status" value="1"/>
</dbReference>
<dbReference type="Pfam" id="PF13193">
    <property type="entry name" value="AMP-binding_C"/>
    <property type="match status" value="1"/>
</dbReference>
<dbReference type="InterPro" id="IPR045851">
    <property type="entry name" value="AMP-bd_C_sf"/>
</dbReference>
<evidence type="ECO:0000313" key="3">
    <source>
        <dbReference type="EMBL" id="SEF33761.1"/>
    </source>
</evidence>
<name>A0A1H5R845_9PSEU</name>
<dbReference type="EMBL" id="FNUJ01000007">
    <property type="protein sequence ID" value="SEF33761.1"/>
    <property type="molecule type" value="Genomic_DNA"/>
</dbReference>
<dbReference type="InterPro" id="IPR000873">
    <property type="entry name" value="AMP-dep_synth/lig_dom"/>
</dbReference>